<comment type="caution">
    <text evidence="2">The sequence shown here is derived from an EMBL/GenBank/DDBJ whole genome shotgun (WGS) entry which is preliminary data.</text>
</comment>
<feature type="compositionally biased region" description="Basic residues" evidence="1">
    <location>
        <begin position="87"/>
        <end position="106"/>
    </location>
</feature>
<keyword evidence="3" id="KW-1185">Reference proteome</keyword>
<accession>A0ABD3BNV0</accession>
<evidence type="ECO:0000313" key="2">
    <source>
        <dbReference type="EMBL" id="KAL3618959.1"/>
    </source>
</evidence>
<evidence type="ECO:0000256" key="1">
    <source>
        <dbReference type="SAM" id="MobiDB-lite"/>
    </source>
</evidence>
<feature type="region of interest" description="Disordered" evidence="1">
    <location>
        <begin position="1"/>
        <end position="25"/>
    </location>
</feature>
<dbReference type="Proteomes" id="UP001632038">
    <property type="component" value="Unassembled WGS sequence"/>
</dbReference>
<evidence type="ECO:0000313" key="3">
    <source>
        <dbReference type="Proteomes" id="UP001632038"/>
    </source>
</evidence>
<feature type="region of interest" description="Disordered" evidence="1">
    <location>
        <begin position="173"/>
        <end position="232"/>
    </location>
</feature>
<feature type="region of interest" description="Disordered" evidence="1">
    <location>
        <begin position="59"/>
        <end position="154"/>
    </location>
</feature>
<feature type="compositionally biased region" description="Acidic residues" evidence="1">
    <location>
        <begin position="218"/>
        <end position="232"/>
    </location>
</feature>
<feature type="compositionally biased region" description="Basic and acidic residues" evidence="1">
    <location>
        <begin position="107"/>
        <end position="143"/>
    </location>
</feature>
<sequence>MAPKKQKKVIPHVPDPPKFDVPKLVDPSPGLGMSLQEELLHIMPQEKDSLAVDVSNIWGDNINPNLITPEENESNKSTSAAEDGKYLKKKPRITKRKKTPSPKKKKNMEEKVEDQHVEDEKQDEGKGEDVAEAEKQDEAQEQHDDMEDDQHFQKPIALILKQLKRDRVATQKIKADLKKKKKDCVEEDINKNEKEPAAEDNSKNKKKGKEVKLSKDVSDDENGGECESDDVS</sequence>
<organism evidence="2 3">
    <name type="scientific">Castilleja foliolosa</name>
    <dbReference type="NCBI Taxonomy" id="1961234"/>
    <lineage>
        <taxon>Eukaryota</taxon>
        <taxon>Viridiplantae</taxon>
        <taxon>Streptophyta</taxon>
        <taxon>Embryophyta</taxon>
        <taxon>Tracheophyta</taxon>
        <taxon>Spermatophyta</taxon>
        <taxon>Magnoliopsida</taxon>
        <taxon>eudicotyledons</taxon>
        <taxon>Gunneridae</taxon>
        <taxon>Pentapetalae</taxon>
        <taxon>asterids</taxon>
        <taxon>lamiids</taxon>
        <taxon>Lamiales</taxon>
        <taxon>Orobanchaceae</taxon>
        <taxon>Pedicularideae</taxon>
        <taxon>Castillejinae</taxon>
        <taxon>Castilleja</taxon>
    </lineage>
</organism>
<proteinExistence type="predicted"/>
<dbReference type="EMBL" id="JAVIJP010000070">
    <property type="protein sequence ID" value="KAL3618959.1"/>
    <property type="molecule type" value="Genomic_DNA"/>
</dbReference>
<dbReference type="AlphaFoldDB" id="A0ABD3BNV0"/>
<protein>
    <submittedName>
        <fullName evidence="2">Uncharacterized protein</fullName>
    </submittedName>
</protein>
<feature type="compositionally biased region" description="Basic and acidic residues" evidence="1">
    <location>
        <begin position="188"/>
        <end position="203"/>
    </location>
</feature>
<feature type="compositionally biased region" description="Basic residues" evidence="1">
    <location>
        <begin position="1"/>
        <end position="10"/>
    </location>
</feature>
<name>A0ABD3BNV0_9LAMI</name>
<gene>
    <name evidence="2" type="ORF">CASFOL_037187</name>
</gene>
<reference evidence="3" key="1">
    <citation type="journal article" date="2024" name="IScience">
        <title>Strigolactones Initiate the Formation of Haustorium-like Structures in Castilleja.</title>
        <authorList>
            <person name="Buerger M."/>
            <person name="Peterson D."/>
            <person name="Chory J."/>
        </authorList>
    </citation>
    <scope>NUCLEOTIDE SEQUENCE [LARGE SCALE GENOMIC DNA]</scope>
</reference>